<dbReference type="HOGENOM" id="CLU_1779340_0_0_1"/>
<dbReference type="OrthoDB" id="10253041at2759"/>
<dbReference type="AlphaFoldDB" id="N6UBP1"/>
<sequence>MEGLTMNVESESNGNADLETNVRNLQACLFPPQLTASNSYFSNFFVKTCHSQITEDDDELRIKIKESFPLKELFPAARDTAFILQPPRWSTECQVLEEKIKHINYVPASPEPYYSVTGNECQPKPSGEEFGVIVYQYTPISAVNYD</sequence>
<dbReference type="EMBL" id="KB740753">
    <property type="protein sequence ID" value="ENN79065.1"/>
    <property type="molecule type" value="Genomic_DNA"/>
</dbReference>
<organism evidence="1">
    <name type="scientific">Dendroctonus ponderosae</name>
    <name type="common">Mountain pine beetle</name>
    <dbReference type="NCBI Taxonomy" id="77166"/>
    <lineage>
        <taxon>Eukaryota</taxon>
        <taxon>Metazoa</taxon>
        <taxon>Ecdysozoa</taxon>
        <taxon>Arthropoda</taxon>
        <taxon>Hexapoda</taxon>
        <taxon>Insecta</taxon>
        <taxon>Pterygota</taxon>
        <taxon>Neoptera</taxon>
        <taxon>Endopterygota</taxon>
        <taxon>Coleoptera</taxon>
        <taxon>Polyphaga</taxon>
        <taxon>Cucujiformia</taxon>
        <taxon>Curculionidae</taxon>
        <taxon>Scolytinae</taxon>
        <taxon>Dendroctonus</taxon>
    </lineage>
</organism>
<accession>N6UBP1</accession>
<feature type="non-terminal residue" evidence="1">
    <location>
        <position position="1"/>
    </location>
</feature>
<proteinExistence type="predicted"/>
<protein>
    <submittedName>
        <fullName evidence="1">Uncharacterized protein</fullName>
    </submittedName>
</protein>
<gene>
    <name evidence="1" type="ORF">YQE_04486</name>
</gene>
<evidence type="ECO:0000313" key="1">
    <source>
        <dbReference type="EMBL" id="ENN79065.1"/>
    </source>
</evidence>
<reference evidence="1" key="1">
    <citation type="journal article" date="2013" name="Genome Biol.">
        <title>Draft genome of the mountain pine beetle, Dendroctonus ponderosae Hopkins, a major forest pest.</title>
        <authorList>
            <person name="Keeling C.I."/>
            <person name="Yuen M.M."/>
            <person name="Liao N.Y."/>
            <person name="Docking T.R."/>
            <person name="Chan S.K."/>
            <person name="Taylor G.A."/>
            <person name="Palmquist D.L."/>
            <person name="Jackman S.D."/>
            <person name="Nguyen A."/>
            <person name="Li M."/>
            <person name="Henderson H."/>
            <person name="Janes J.K."/>
            <person name="Zhao Y."/>
            <person name="Pandoh P."/>
            <person name="Moore R."/>
            <person name="Sperling F.A."/>
            <person name="Huber D.P."/>
            <person name="Birol I."/>
            <person name="Jones S.J."/>
            <person name="Bohlmann J."/>
        </authorList>
    </citation>
    <scope>NUCLEOTIDE SEQUENCE</scope>
</reference>
<name>N6UBP1_DENPD</name>